<feature type="signal peptide" evidence="1">
    <location>
        <begin position="1"/>
        <end position="23"/>
    </location>
</feature>
<evidence type="ECO:0000256" key="1">
    <source>
        <dbReference type="SAM" id="SignalP"/>
    </source>
</evidence>
<dbReference type="Proteomes" id="UP000273143">
    <property type="component" value="Chromosome"/>
</dbReference>
<name>A0A3Q9JIV1_9GAMM</name>
<dbReference type="InterPro" id="IPR011652">
    <property type="entry name" value="MORN_2"/>
</dbReference>
<feature type="chain" id="PRO_5018597055" evidence="1">
    <location>
        <begin position="24"/>
        <end position="289"/>
    </location>
</feature>
<dbReference type="Gene3D" id="2.20.110.10">
    <property type="entry name" value="Histone H3 K4-specific methyltransferase SET7/9 N-terminal domain"/>
    <property type="match status" value="1"/>
</dbReference>
<protein>
    <submittedName>
        <fullName evidence="2">Toxin-antitoxin system YwqK family antitoxin</fullName>
    </submittedName>
</protein>
<dbReference type="EMBL" id="CP029822">
    <property type="protein sequence ID" value="AZS50513.1"/>
    <property type="molecule type" value="Genomic_DNA"/>
</dbReference>
<gene>
    <name evidence="2" type="ORF">DM558_06865</name>
</gene>
<keyword evidence="3" id="KW-1185">Reference proteome</keyword>
<evidence type="ECO:0000313" key="3">
    <source>
        <dbReference type="Proteomes" id="UP000273143"/>
    </source>
</evidence>
<organism evidence="2 3">
    <name type="scientific">Entomomonas moraniae</name>
    <dbReference type="NCBI Taxonomy" id="2213226"/>
    <lineage>
        <taxon>Bacteria</taxon>
        <taxon>Pseudomonadati</taxon>
        <taxon>Pseudomonadota</taxon>
        <taxon>Gammaproteobacteria</taxon>
        <taxon>Pseudomonadales</taxon>
        <taxon>Pseudomonadaceae</taxon>
        <taxon>Entomomonas</taxon>
    </lineage>
</organism>
<evidence type="ECO:0000313" key="2">
    <source>
        <dbReference type="EMBL" id="AZS50513.1"/>
    </source>
</evidence>
<dbReference type="Gene3D" id="3.90.930.1">
    <property type="match status" value="1"/>
</dbReference>
<accession>A0A3Q9JIV1</accession>
<dbReference type="KEGG" id="emo:DM558_06865"/>
<reference evidence="3" key="1">
    <citation type="submission" date="2018-06" db="EMBL/GenBank/DDBJ databases">
        <title>Complete genome of Pseudomonas insecticola strain QZS01.</title>
        <authorList>
            <person name="Wang J."/>
            <person name="Su Q."/>
        </authorList>
    </citation>
    <scope>NUCLEOTIDE SEQUENCE [LARGE SCALE GENOMIC DNA]</scope>
    <source>
        <strain evidence="3">QZS01</strain>
    </source>
</reference>
<dbReference type="SUPFAM" id="SSF82185">
    <property type="entry name" value="Histone H3 K4-specific methyltransferase SET7/9 N-terminal domain"/>
    <property type="match status" value="1"/>
</dbReference>
<keyword evidence="1" id="KW-0732">Signal</keyword>
<dbReference type="RefSeq" id="WP_127162928.1">
    <property type="nucleotide sequence ID" value="NZ_CP029822.1"/>
</dbReference>
<sequence>MLRKSVFFSFMLSMVLGTATVWAGDVPNTTDEKPIAETIMNPPLKEGSIVGFFSRYWIPIDEKTPDGYYRKFIGMEEENFFLVQDFFTETGRKQSDPVLVSSIYDVKNSGFLKTIKGPYITWYQNGQKQSEAFYKTIGVLDGAFQAWYSNGTSKMKGAYVNGKKSGSWSEWYESGQLKLQANYEKGLLNGAFSRWFENGQQQAVGIYNKGLLNGLWIIWNSKGEKISEGEYVASKRENLWTYYTAGKKWAEGNYAANLQDGTWIYWDDKGNKLKSVLYQKGIPVGEEMF</sequence>
<dbReference type="Pfam" id="PF07661">
    <property type="entry name" value="MORN_2"/>
    <property type="match status" value="2"/>
</dbReference>
<dbReference type="AlphaFoldDB" id="A0A3Q9JIV1"/>
<proteinExistence type="predicted"/>